<accession>A0AA38R960</accession>
<keyword evidence="2" id="KW-0808">Transferase</keyword>
<dbReference type="GO" id="GO:0008897">
    <property type="term" value="F:holo-[acyl-carrier-protein] synthase activity"/>
    <property type="evidence" value="ECO:0007669"/>
    <property type="project" value="InterPro"/>
</dbReference>
<comment type="caution">
    <text evidence="7">The sequence shown here is derived from an EMBL/GenBank/DDBJ whole genome shotgun (WGS) entry which is preliminary data.</text>
</comment>
<reference evidence="7" key="1">
    <citation type="submission" date="2022-07" db="EMBL/GenBank/DDBJ databases">
        <title>Fungi with potential for degradation of polypropylene.</title>
        <authorList>
            <person name="Gostincar C."/>
        </authorList>
    </citation>
    <scope>NUCLEOTIDE SEQUENCE</scope>
    <source>
        <strain evidence="7">EXF-13287</strain>
    </source>
</reference>
<feature type="domain" description="EF-hand" evidence="6">
    <location>
        <begin position="149"/>
        <end position="184"/>
    </location>
</feature>
<dbReference type="InterPro" id="IPR002048">
    <property type="entry name" value="EF_hand_dom"/>
</dbReference>
<dbReference type="GO" id="GO:0005509">
    <property type="term" value="F:calcium ion binding"/>
    <property type="evidence" value="ECO:0007669"/>
    <property type="project" value="InterPro"/>
</dbReference>
<keyword evidence="3" id="KW-0106">Calcium</keyword>
<dbReference type="SUPFAM" id="SSF47473">
    <property type="entry name" value="EF-hand"/>
    <property type="match status" value="1"/>
</dbReference>
<organism evidence="7 8">
    <name type="scientific">Coniochaeta hoffmannii</name>
    <dbReference type="NCBI Taxonomy" id="91930"/>
    <lineage>
        <taxon>Eukaryota</taxon>
        <taxon>Fungi</taxon>
        <taxon>Dikarya</taxon>
        <taxon>Ascomycota</taxon>
        <taxon>Pezizomycotina</taxon>
        <taxon>Sordariomycetes</taxon>
        <taxon>Sordariomycetidae</taxon>
        <taxon>Coniochaetales</taxon>
        <taxon>Coniochaetaceae</taxon>
        <taxon>Coniochaeta</taxon>
    </lineage>
</organism>
<dbReference type="InterPro" id="IPR037143">
    <property type="entry name" value="4-PPantetheinyl_Trfase_dom_sf"/>
</dbReference>
<dbReference type="PROSITE" id="PS00018">
    <property type="entry name" value="EF_HAND_1"/>
    <property type="match status" value="1"/>
</dbReference>
<dbReference type="Proteomes" id="UP001174691">
    <property type="component" value="Unassembled WGS sequence"/>
</dbReference>
<dbReference type="InterPro" id="IPR008278">
    <property type="entry name" value="4-PPantetheinyl_Trfase_dom"/>
</dbReference>
<name>A0AA38R960_9PEZI</name>
<feature type="transmembrane region" description="Helical" evidence="5">
    <location>
        <begin position="91"/>
        <end position="110"/>
    </location>
</feature>
<dbReference type="AlphaFoldDB" id="A0AA38R960"/>
<proteinExistence type="inferred from homology"/>
<evidence type="ECO:0000256" key="2">
    <source>
        <dbReference type="ARBA" id="ARBA00022679"/>
    </source>
</evidence>
<keyword evidence="5" id="KW-0812">Transmembrane</keyword>
<evidence type="ECO:0000256" key="4">
    <source>
        <dbReference type="SAM" id="MobiDB-lite"/>
    </source>
</evidence>
<dbReference type="SUPFAM" id="SSF56214">
    <property type="entry name" value="4'-phosphopantetheinyl transferase"/>
    <property type="match status" value="1"/>
</dbReference>
<feature type="region of interest" description="Disordered" evidence="4">
    <location>
        <begin position="38"/>
        <end position="58"/>
    </location>
</feature>
<evidence type="ECO:0000259" key="6">
    <source>
        <dbReference type="PROSITE" id="PS50222"/>
    </source>
</evidence>
<dbReference type="GO" id="GO:0000287">
    <property type="term" value="F:magnesium ion binding"/>
    <property type="evidence" value="ECO:0007669"/>
    <property type="project" value="InterPro"/>
</dbReference>
<gene>
    <name evidence="7" type="ORF">NKR19_g7454</name>
</gene>
<dbReference type="Gene3D" id="3.90.470.20">
    <property type="entry name" value="4'-phosphopantetheinyl transferase domain"/>
    <property type="match status" value="1"/>
</dbReference>
<protein>
    <submittedName>
        <fullName evidence="7">Calcium binding protein</fullName>
    </submittedName>
</protein>
<evidence type="ECO:0000256" key="3">
    <source>
        <dbReference type="ARBA" id="ARBA00022837"/>
    </source>
</evidence>
<dbReference type="Pfam" id="PF05042">
    <property type="entry name" value="Caleosin"/>
    <property type="match status" value="1"/>
</dbReference>
<keyword evidence="5" id="KW-0472">Membrane</keyword>
<dbReference type="PANTHER" id="PTHR31495">
    <property type="entry name" value="PEROXYGENASE 3-RELATED"/>
    <property type="match status" value="1"/>
</dbReference>
<evidence type="ECO:0000256" key="1">
    <source>
        <dbReference type="ARBA" id="ARBA00006765"/>
    </source>
</evidence>
<keyword evidence="8" id="KW-1185">Reference proteome</keyword>
<dbReference type="InterPro" id="IPR011992">
    <property type="entry name" value="EF-hand-dom_pair"/>
</dbReference>
<evidence type="ECO:0000313" key="7">
    <source>
        <dbReference type="EMBL" id="KAJ9139319.1"/>
    </source>
</evidence>
<dbReference type="PANTHER" id="PTHR31495:SF0">
    <property type="entry name" value="BINDING PROTEIN CALEOSIN, PUTATIVE (AFU_ORTHOLOGUE AFUA_5G13750)-RELATED"/>
    <property type="match status" value="1"/>
</dbReference>
<keyword evidence="5" id="KW-1133">Transmembrane helix</keyword>
<evidence type="ECO:0000313" key="8">
    <source>
        <dbReference type="Proteomes" id="UP001174691"/>
    </source>
</evidence>
<dbReference type="Pfam" id="PF01648">
    <property type="entry name" value="ACPS"/>
    <property type="match status" value="1"/>
</dbReference>
<comment type="similarity">
    <text evidence="1">Belongs to the caleosin family.</text>
</comment>
<dbReference type="InterPro" id="IPR007736">
    <property type="entry name" value="Caleosin-related"/>
</dbReference>
<dbReference type="InterPro" id="IPR018247">
    <property type="entry name" value="EF_Hand_1_Ca_BS"/>
</dbReference>
<sequence>MGSAKSPIVTAVPHAEITSTRPQATRLSEKLKDPGIGRANIAATPEAPNGTPGWSEKHKDKTVVQQHILFFDTDGDGIIWPLDTYRGFRELGFNIPFSLITIIINIAFSFPTRIAHTYLPDPFFRIYIDSIHRSKHGSDTGVIDREGRFVPQAFEDMFAAIDTDGDGCLSLGDLWALIGRNKVVADFFGWTAQIFEWGTVWLLFQQDGLVSKEDLRRCYDGSIFYEIRERRQSAAKFISRILTEEERTAASRILEPITGKQTETSVEAIKENNKREAPSSLVGTAARFMASRFAAKEAVFKAAPDRIGFQDVIIRKKPSGEPFAILKAKDGIRQDREVLLSISHDGDYATAVAIVALDEAYATEPQQQ</sequence>
<dbReference type="GO" id="GO:0004497">
    <property type="term" value="F:monooxygenase activity"/>
    <property type="evidence" value="ECO:0007669"/>
    <property type="project" value="TreeGrafter"/>
</dbReference>
<evidence type="ECO:0000256" key="5">
    <source>
        <dbReference type="SAM" id="Phobius"/>
    </source>
</evidence>
<dbReference type="PROSITE" id="PS50222">
    <property type="entry name" value="EF_HAND_2"/>
    <property type="match status" value="1"/>
</dbReference>
<dbReference type="EMBL" id="JANBVN010000130">
    <property type="protein sequence ID" value="KAJ9139319.1"/>
    <property type="molecule type" value="Genomic_DNA"/>
</dbReference>